<dbReference type="PANTHER" id="PTHR12338:SF8">
    <property type="entry name" value="HEME_HEMOPEXIN-BINDING PROTEIN"/>
    <property type="match status" value="1"/>
</dbReference>
<dbReference type="Gene3D" id="2.160.20.10">
    <property type="entry name" value="Single-stranded right-handed beta-helix, Pectin lyase-like"/>
    <property type="match status" value="1"/>
</dbReference>
<dbReference type="InterPro" id="IPR011050">
    <property type="entry name" value="Pectin_lyase_fold/virulence"/>
</dbReference>
<dbReference type="SUPFAM" id="SSF51126">
    <property type="entry name" value="Pectin lyase-like"/>
    <property type="match status" value="1"/>
</dbReference>
<organism evidence="5 6">
    <name type="scientific">Ferrovum myxofaciens</name>
    <dbReference type="NCBI Taxonomy" id="416213"/>
    <lineage>
        <taxon>Bacteria</taxon>
        <taxon>Pseudomonadati</taxon>
        <taxon>Pseudomonadota</taxon>
        <taxon>Betaproteobacteria</taxon>
        <taxon>Ferrovales</taxon>
        <taxon>Ferrovaceae</taxon>
        <taxon>Ferrovum</taxon>
    </lineage>
</organism>
<dbReference type="PANTHER" id="PTHR12338">
    <property type="entry name" value="AUTOTRANSPORTER"/>
    <property type="match status" value="1"/>
</dbReference>
<dbReference type="Gene3D" id="3.30.160.710">
    <property type="match status" value="2"/>
</dbReference>
<comment type="subcellular location">
    <subcellularLocation>
        <location evidence="1">Secreted</location>
    </subcellularLocation>
</comment>
<dbReference type="GO" id="GO:0005576">
    <property type="term" value="C:extracellular region"/>
    <property type="evidence" value="ECO:0007669"/>
    <property type="project" value="UniProtKB-SubCell"/>
</dbReference>
<gene>
    <name evidence="5" type="ORF">JZL65_01220</name>
</gene>
<keyword evidence="3" id="KW-0732">Signal</keyword>
<keyword evidence="2" id="KW-0964">Secreted</keyword>
<evidence type="ECO:0000256" key="2">
    <source>
        <dbReference type="ARBA" id="ARBA00022525"/>
    </source>
</evidence>
<accession>A0A9E6SY97</accession>
<dbReference type="Proteomes" id="UP000683551">
    <property type="component" value="Chromosome"/>
</dbReference>
<evidence type="ECO:0000313" key="6">
    <source>
        <dbReference type="Proteomes" id="UP000683551"/>
    </source>
</evidence>
<dbReference type="Pfam" id="PF05860">
    <property type="entry name" value="TPS"/>
    <property type="match status" value="1"/>
</dbReference>
<evidence type="ECO:0000256" key="1">
    <source>
        <dbReference type="ARBA" id="ARBA00004613"/>
    </source>
</evidence>
<protein>
    <submittedName>
        <fullName evidence="5">Filamentous hemagglutinin N-terminal domain-containing protein</fullName>
    </submittedName>
</protein>
<dbReference type="SMART" id="SM00912">
    <property type="entry name" value="Haemagg_act"/>
    <property type="match status" value="1"/>
</dbReference>
<dbReference type="InterPro" id="IPR050909">
    <property type="entry name" value="Bact_Autotransporter_VF"/>
</dbReference>
<sequence length="1539" mass="153585">MQPTEANMNRIYRLVYSNVLNAWVAVSEISRGHGAKKASRAAVALALAPLCLNAHAAPTGGVVTSGVGRIVQSQSNNGSVNTTITQGSQNLNLNWSGFNVGANETVNFIQPNALSVAVNRIYDTNGAQIDGRLNANGQVFLIDPNGIIFGKGAQVNVGGLVASTMDLTGGSANTATFGGNSLASVKNDGSITANNGYVALLGHQVVNSGTVTAQLGTVALAGGSAFTLTFDGNQLVNLVVTQSQLNDLTRNGGLIRSNGGQVILTSGAKDALLASAVNNTGVIEAQTVASRGGVIELTSGMVDGSVNVGGTLDASAKNGNGGFINTSAAHVAVADHATVTTQSLDGKTGTWLIDPHDFTIAASGGDITGTALSADLATNNVSLQSSSGAAAGSGNLNVNDTVSWSANKLTLTAANNININSVMNATGSASLALNTATANGTDAAVAGGQVLVGMNKTGFTGQVNLAPTTSISINGTPYTIINSLGAPGSMTGTDLQGIAGNLAGHYVLGSNIDATPTSTWNSGAGFTSIGHWTTPEFTGTINGLGHTIDGLSITQTSGGNYGFISDNTGGTIVNTGIVGGTITGNNQVGSLVGTMSGGLIQNDYSTATVNGTNATGGLVGYITGGTFTGDFTSGTVTGNHEYTGGVLGNIVGTSVSTTDSWSSATVNGNQMAGGFVGSTNSNISDSYATGAVTVSYRDGGGFAGTNNSGTISNSYATGNVYTGAGGGTCGSGGFVGWNSSTIANSYSTGAVTGAAGVWTGGFAGVNGPAGIITTSYSTGQVIANGATSVGGFLGYNDNTSGGVTGSFWNTTTSGYTTSYGDSGLVGMTTAQMQNQVNYTSATTANGNVNPGWDFANTWVMYNGNTYPLLRSFMTDLTISGKATETYNGTPYSGGSVAYSTTPDMANIFGAPVSSWSGTSQGAVNVGTYTLNPTGSAYSNQQGYIISYAPGTLTINPAPLTVLTVGGTTVANKVYDGNNIASLSNGVLSGVVGGGVTLNQSGYFSSVNVGNNISVIATDTIGGTSASNYRLVEPTGLSANITPASLTITADNAGKVYGQTFTGGPFSTSGLVNGETIGSVTEASAGSGATASVGSYGLSASSPVAGSGSAFNANNYAITYVNGNLAVTPASLTVTADNASKLYGSANPTFGLSYSGFVNGDTASSALTNQGSTMTSAMPGSNVGSYAVNPFGVVADNNYIVHYAPGTLTINPASLTVTADNASKLYGSANPTFGLSYSGFVNGDTASSALTNQGSTMTSAMPGSNVGSYAINPFGVVTDGNYSIRYTPGTLTVNPEVLTVSGLSGTNRVYNGNTMDALSGVGTAQLIGLFGGQTLALGGTNSGTLSSANVGKETVNTSLTLGNGTGLASNYVLEQPTGLTANITPATLTYTATSKSVVSGGSLGVLSGTVQGFVGGDNLGNATKGSLAWTTTATTTSHPGQYAIDGSGLNSTNYTFIQAPGNATAMTIKALPAIPDSYMDAFLFDYIIRSAEMLGIPSLSIFNGGVNLLSLIGEAPNQEGPKTQFRVYQRNSSLDHSFSL</sequence>
<dbReference type="Pfam" id="PF18676">
    <property type="entry name" value="MBG_2"/>
    <property type="match status" value="4"/>
</dbReference>
<dbReference type="Gene3D" id="2.160.20.110">
    <property type="match status" value="1"/>
</dbReference>
<dbReference type="InterPro" id="IPR041286">
    <property type="entry name" value="MBG_2"/>
</dbReference>
<name>A0A9E6SY97_9PROT</name>
<dbReference type="InterPro" id="IPR008638">
    <property type="entry name" value="FhaB/CdiA-like_TPS"/>
</dbReference>
<feature type="domain" description="Filamentous haemagglutinin FhaB/tRNA nuclease CdiA-like TPS" evidence="4">
    <location>
        <begin position="54"/>
        <end position="171"/>
    </location>
</feature>
<dbReference type="NCBIfam" id="TIGR01901">
    <property type="entry name" value="adhes_NPXG"/>
    <property type="match status" value="1"/>
</dbReference>
<dbReference type="InterPro" id="IPR041248">
    <property type="entry name" value="YDG"/>
</dbReference>
<dbReference type="Pfam" id="PF18657">
    <property type="entry name" value="YDG"/>
    <property type="match status" value="2"/>
</dbReference>
<reference evidence="5" key="1">
    <citation type="submission" date="2021-02" db="EMBL/GenBank/DDBJ databases">
        <title>Comparative genomics of Ferrovum myxofaciens strains, predominant extremophile bacteria forming large biofilm stalactites in acid mine ecosystems.</title>
        <authorList>
            <person name="Burkartova K."/>
            <person name="Ridl J."/>
            <person name="Pajer P."/>
            <person name="Falteisek L."/>
        </authorList>
    </citation>
    <scope>NUCLEOTIDE SEQUENCE</scope>
    <source>
        <strain evidence="5">MI1III</strain>
    </source>
</reference>
<proteinExistence type="predicted"/>
<evidence type="ECO:0000256" key="3">
    <source>
        <dbReference type="ARBA" id="ARBA00022729"/>
    </source>
</evidence>
<dbReference type="InterPro" id="IPR012334">
    <property type="entry name" value="Pectin_lyas_fold"/>
</dbReference>
<evidence type="ECO:0000259" key="4">
    <source>
        <dbReference type="SMART" id="SM00912"/>
    </source>
</evidence>
<evidence type="ECO:0000313" key="5">
    <source>
        <dbReference type="EMBL" id="QWY77736.1"/>
    </source>
</evidence>
<dbReference type="EMBL" id="CP071137">
    <property type="protein sequence ID" value="QWY77736.1"/>
    <property type="molecule type" value="Genomic_DNA"/>
</dbReference>